<evidence type="ECO:0000256" key="6">
    <source>
        <dbReference type="RuleBase" id="RU004478"/>
    </source>
</evidence>
<feature type="compositionally biased region" description="Low complexity" evidence="8">
    <location>
        <begin position="36"/>
        <end position="57"/>
    </location>
</feature>
<dbReference type="PROSITE" id="PS01071">
    <property type="entry name" value="GRPE"/>
    <property type="match status" value="1"/>
</dbReference>
<keyword evidence="3 4" id="KW-0143">Chaperone</keyword>
<evidence type="ECO:0000256" key="2">
    <source>
        <dbReference type="ARBA" id="ARBA00023016"/>
    </source>
</evidence>
<feature type="compositionally biased region" description="Polar residues" evidence="8">
    <location>
        <begin position="1"/>
        <end position="13"/>
    </location>
</feature>
<evidence type="ECO:0000313" key="9">
    <source>
        <dbReference type="EMBL" id="MFC7334811.1"/>
    </source>
</evidence>
<dbReference type="PANTHER" id="PTHR21237:SF23">
    <property type="entry name" value="GRPE PROTEIN HOMOLOG, MITOCHONDRIAL"/>
    <property type="match status" value="1"/>
</dbReference>
<dbReference type="Gene3D" id="2.30.22.10">
    <property type="entry name" value="Head domain of nucleotide exchange factor GrpE"/>
    <property type="match status" value="1"/>
</dbReference>
<dbReference type="PRINTS" id="PR00773">
    <property type="entry name" value="GRPEPROTEIN"/>
</dbReference>
<evidence type="ECO:0000256" key="4">
    <source>
        <dbReference type="HAMAP-Rule" id="MF_01151"/>
    </source>
</evidence>
<dbReference type="HAMAP" id="MF_01151">
    <property type="entry name" value="GrpE"/>
    <property type="match status" value="1"/>
</dbReference>
<dbReference type="NCBIfam" id="NF010738">
    <property type="entry name" value="PRK14140.1"/>
    <property type="match status" value="1"/>
</dbReference>
<accession>A0ABW2KZT5</accession>
<proteinExistence type="inferred from homology"/>
<evidence type="ECO:0000256" key="1">
    <source>
        <dbReference type="ARBA" id="ARBA00009054"/>
    </source>
</evidence>
<evidence type="ECO:0000313" key="10">
    <source>
        <dbReference type="Proteomes" id="UP001596456"/>
    </source>
</evidence>
<evidence type="ECO:0000256" key="8">
    <source>
        <dbReference type="SAM" id="MobiDB-lite"/>
    </source>
</evidence>
<dbReference type="CDD" id="cd00446">
    <property type="entry name" value="GrpE"/>
    <property type="match status" value="1"/>
</dbReference>
<comment type="function">
    <text evidence="4 5">Participates actively in the response to hyperosmotic and heat shock by preventing the aggregation of stress-denatured proteins, in association with DnaK and GrpE. It is the nucleotide exchange factor for DnaK and may function as a thermosensor. Unfolded proteins bind initially to DnaJ; upon interaction with the DnaJ-bound protein, DnaK hydrolyzes its bound ATP, resulting in the formation of a stable complex. GrpE releases ADP from DnaK; ATP binding to DnaK triggers the release of the substrate protein, thus completing the reaction cycle. Several rounds of ATP-dependent interactions between DnaJ, DnaK and GrpE are required for fully efficient folding.</text>
</comment>
<evidence type="ECO:0000256" key="7">
    <source>
        <dbReference type="SAM" id="Coils"/>
    </source>
</evidence>
<evidence type="ECO:0000256" key="3">
    <source>
        <dbReference type="ARBA" id="ARBA00023186"/>
    </source>
</evidence>
<dbReference type="InterPro" id="IPR009012">
    <property type="entry name" value="GrpE_head"/>
</dbReference>
<dbReference type="InterPro" id="IPR013805">
    <property type="entry name" value="GrpE_CC"/>
</dbReference>
<keyword evidence="7" id="KW-0175">Coiled coil</keyword>
<keyword evidence="2 4" id="KW-0346">Stress response</keyword>
<organism evidence="9 10">
    <name type="scientific">Rhodocista pekingensis</name>
    <dbReference type="NCBI Taxonomy" id="201185"/>
    <lineage>
        <taxon>Bacteria</taxon>
        <taxon>Pseudomonadati</taxon>
        <taxon>Pseudomonadota</taxon>
        <taxon>Alphaproteobacteria</taxon>
        <taxon>Rhodospirillales</taxon>
        <taxon>Azospirillaceae</taxon>
        <taxon>Rhodocista</taxon>
    </lineage>
</organism>
<dbReference type="EMBL" id="JBHTCM010000020">
    <property type="protein sequence ID" value="MFC7334811.1"/>
    <property type="molecule type" value="Genomic_DNA"/>
</dbReference>
<feature type="compositionally biased region" description="Low complexity" evidence="8">
    <location>
        <begin position="14"/>
        <end position="29"/>
    </location>
</feature>
<dbReference type="PANTHER" id="PTHR21237">
    <property type="entry name" value="GRPE PROTEIN"/>
    <property type="match status" value="1"/>
</dbReference>
<feature type="region of interest" description="Disordered" evidence="8">
    <location>
        <begin position="1"/>
        <end position="67"/>
    </location>
</feature>
<gene>
    <name evidence="4 9" type="primary">grpE</name>
    <name evidence="9" type="ORF">ACFQPS_16720</name>
</gene>
<keyword evidence="4" id="KW-0963">Cytoplasm</keyword>
<evidence type="ECO:0000256" key="5">
    <source>
        <dbReference type="RuleBase" id="RU000639"/>
    </source>
</evidence>
<sequence length="230" mass="24110">MSETMPNGEQRPQTDAAAEAPETNTAATTGQGGQTAPGQTAAGQTAAGQTATSPGDRAGAGGAPADDRAASLEAEIQVLKDQLLRALAETENVRRRAEREREDTAKYAIAKFAKDLLAVADNLRRAVESVAPDQRQGNEAVNSLLTGVEATERQLAAAFDRAGIQKMEPLEKPFDPNFHQVMMEMEGTGKAPGTVVAVLQAGYTLQGRLLREAMVGVAKGGETHNLNTSA</sequence>
<comment type="similarity">
    <text evidence="1 4 6">Belongs to the GrpE family.</text>
</comment>
<dbReference type="SUPFAM" id="SSF58014">
    <property type="entry name" value="Coiled-coil domain of nucleotide exchange factor GrpE"/>
    <property type="match status" value="1"/>
</dbReference>
<name>A0ABW2KZT5_9PROT</name>
<dbReference type="RefSeq" id="WP_377360356.1">
    <property type="nucleotide sequence ID" value="NZ_JBHTCM010000020.1"/>
</dbReference>
<dbReference type="Gene3D" id="3.90.20.20">
    <property type="match status" value="1"/>
</dbReference>
<comment type="subcellular location">
    <subcellularLocation>
        <location evidence="4">Cytoplasm</location>
    </subcellularLocation>
</comment>
<dbReference type="SUPFAM" id="SSF51064">
    <property type="entry name" value="Head domain of nucleotide exchange factor GrpE"/>
    <property type="match status" value="1"/>
</dbReference>
<feature type="coiled-coil region" evidence="7">
    <location>
        <begin position="69"/>
        <end position="100"/>
    </location>
</feature>
<dbReference type="Pfam" id="PF01025">
    <property type="entry name" value="GrpE"/>
    <property type="match status" value="1"/>
</dbReference>
<reference evidence="10" key="1">
    <citation type="journal article" date="2019" name="Int. J. Syst. Evol. Microbiol.">
        <title>The Global Catalogue of Microorganisms (GCM) 10K type strain sequencing project: providing services to taxonomists for standard genome sequencing and annotation.</title>
        <authorList>
            <consortium name="The Broad Institute Genomics Platform"/>
            <consortium name="The Broad Institute Genome Sequencing Center for Infectious Disease"/>
            <person name="Wu L."/>
            <person name="Ma J."/>
        </authorList>
    </citation>
    <scope>NUCLEOTIDE SEQUENCE [LARGE SCALE GENOMIC DNA]</scope>
    <source>
        <strain evidence="10">CGMCC 1.16275</strain>
    </source>
</reference>
<comment type="subunit">
    <text evidence="4">Homodimer.</text>
</comment>
<keyword evidence="10" id="KW-1185">Reference proteome</keyword>
<dbReference type="InterPro" id="IPR000740">
    <property type="entry name" value="GrpE"/>
</dbReference>
<protein>
    <recommendedName>
        <fullName evidence="4 5">Protein GrpE</fullName>
    </recommendedName>
    <alternativeName>
        <fullName evidence="4">HSP-70 cofactor</fullName>
    </alternativeName>
</protein>
<comment type="caution">
    <text evidence="9">The sequence shown here is derived from an EMBL/GenBank/DDBJ whole genome shotgun (WGS) entry which is preliminary data.</text>
</comment>
<dbReference type="Proteomes" id="UP001596456">
    <property type="component" value="Unassembled WGS sequence"/>
</dbReference>